<keyword evidence="9" id="KW-1185">Reference proteome</keyword>
<evidence type="ECO:0000256" key="4">
    <source>
        <dbReference type="ARBA" id="ARBA00023004"/>
    </source>
</evidence>
<dbReference type="PROSITE" id="PS51296">
    <property type="entry name" value="RIESKE"/>
    <property type="match status" value="1"/>
</dbReference>
<keyword evidence="6" id="KW-0534">Nitrate assimilation</keyword>
<keyword evidence="5" id="KW-0411">Iron-sulfur</keyword>
<dbReference type="GO" id="GO:0042128">
    <property type="term" value="P:nitrate assimilation"/>
    <property type="evidence" value="ECO:0007669"/>
    <property type="project" value="UniProtKB-KW"/>
</dbReference>
<dbReference type="GO" id="GO:0016705">
    <property type="term" value="F:oxidoreductase activity, acting on paired donors, with incorporation or reduction of molecular oxygen"/>
    <property type="evidence" value="ECO:0007669"/>
    <property type="project" value="UniProtKB-ARBA"/>
</dbReference>
<dbReference type="GO" id="GO:0051537">
    <property type="term" value="F:2 iron, 2 sulfur cluster binding"/>
    <property type="evidence" value="ECO:0007669"/>
    <property type="project" value="UniProtKB-KW"/>
</dbReference>
<dbReference type="InterPro" id="IPR036922">
    <property type="entry name" value="Rieske_2Fe-2S_sf"/>
</dbReference>
<keyword evidence="2" id="KW-0479">Metal-binding</keyword>
<keyword evidence="1" id="KW-0001">2Fe-2S</keyword>
<protein>
    <submittedName>
        <fullName evidence="8">Nitrite reductase (NAD(P)H) small subunit</fullName>
    </submittedName>
</protein>
<evidence type="ECO:0000256" key="3">
    <source>
        <dbReference type="ARBA" id="ARBA00023002"/>
    </source>
</evidence>
<accession>A0A1V4AG86</accession>
<dbReference type="STRING" id="83656.B1H18_01125"/>
<dbReference type="Pfam" id="PF13806">
    <property type="entry name" value="Rieske_2"/>
    <property type="match status" value="1"/>
</dbReference>
<dbReference type="AlphaFoldDB" id="A0A1V4AG86"/>
<evidence type="ECO:0000256" key="6">
    <source>
        <dbReference type="ARBA" id="ARBA00023063"/>
    </source>
</evidence>
<keyword evidence="4" id="KW-0408">Iron</keyword>
<dbReference type="SUPFAM" id="SSF50022">
    <property type="entry name" value="ISP domain"/>
    <property type="match status" value="1"/>
</dbReference>
<dbReference type="InterPro" id="IPR012748">
    <property type="entry name" value="Rieske-like_NirD"/>
</dbReference>
<dbReference type="EMBL" id="MVFC01000001">
    <property type="protein sequence ID" value="OON82688.1"/>
    <property type="molecule type" value="Genomic_DNA"/>
</dbReference>
<dbReference type="GO" id="GO:0046872">
    <property type="term" value="F:metal ion binding"/>
    <property type="evidence" value="ECO:0007669"/>
    <property type="project" value="UniProtKB-KW"/>
</dbReference>
<evidence type="ECO:0000256" key="1">
    <source>
        <dbReference type="ARBA" id="ARBA00022714"/>
    </source>
</evidence>
<dbReference type="PANTHER" id="PTHR40562">
    <property type="match status" value="1"/>
</dbReference>
<gene>
    <name evidence="8" type="ORF">B1H18_01125</name>
</gene>
<proteinExistence type="predicted"/>
<evidence type="ECO:0000313" key="8">
    <source>
        <dbReference type="EMBL" id="OON82688.1"/>
    </source>
</evidence>
<evidence type="ECO:0000256" key="2">
    <source>
        <dbReference type="ARBA" id="ARBA00022723"/>
    </source>
</evidence>
<dbReference type="PANTHER" id="PTHR40562:SF1">
    <property type="entry name" value="NITRITE REDUCTASE (NADH) SMALL SUBUNIT"/>
    <property type="match status" value="1"/>
</dbReference>
<evidence type="ECO:0000256" key="5">
    <source>
        <dbReference type="ARBA" id="ARBA00023014"/>
    </source>
</evidence>
<dbReference type="InterPro" id="IPR017941">
    <property type="entry name" value="Rieske_2Fe-2S"/>
</dbReference>
<keyword evidence="3" id="KW-0560">Oxidoreductase</keyword>
<dbReference type="Gene3D" id="2.102.10.10">
    <property type="entry name" value="Rieske [2Fe-2S] iron-sulphur domain"/>
    <property type="match status" value="1"/>
</dbReference>
<dbReference type="NCBIfam" id="TIGR02378">
    <property type="entry name" value="nirD_assim_sml"/>
    <property type="match status" value="1"/>
</dbReference>
<dbReference type="GO" id="GO:0004497">
    <property type="term" value="F:monooxygenase activity"/>
    <property type="evidence" value="ECO:0007669"/>
    <property type="project" value="UniProtKB-ARBA"/>
</dbReference>
<feature type="domain" description="Rieske" evidence="7">
    <location>
        <begin position="16"/>
        <end position="113"/>
    </location>
</feature>
<evidence type="ECO:0000259" key="7">
    <source>
        <dbReference type="PROSITE" id="PS51296"/>
    </source>
</evidence>
<dbReference type="PROSITE" id="PS51300">
    <property type="entry name" value="NIRD"/>
    <property type="match status" value="1"/>
</dbReference>
<dbReference type="RefSeq" id="WP_077963870.1">
    <property type="nucleotide sequence ID" value="NZ_CP045178.1"/>
</dbReference>
<organism evidence="8 9">
    <name type="scientific">Streptomyces tsukubensis</name>
    <dbReference type="NCBI Taxonomy" id="83656"/>
    <lineage>
        <taxon>Bacteria</taxon>
        <taxon>Bacillati</taxon>
        <taxon>Actinomycetota</taxon>
        <taxon>Actinomycetes</taxon>
        <taxon>Kitasatosporales</taxon>
        <taxon>Streptomycetaceae</taxon>
        <taxon>Streptomyces</taxon>
    </lineage>
</organism>
<dbReference type="Proteomes" id="UP000190539">
    <property type="component" value="Unassembled WGS sequence"/>
</dbReference>
<dbReference type="GO" id="GO:0008942">
    <property type="term" value="F:nitrite reductase [NAD(P)H] activity"/>
    <property type="evidence" value="ECO:0007669"/>
    <property type="project" value="InterPro"/>
</dbReference>
<comment type="caution">
    <text evidence="8">The sequence shown here is derived from an EMBL/GenBank/DDBJ whole genome shotgun (WGS) entry which is preliminary data.</text>
</comment>
<dbReference type="InterPro" id="IPR017881">
    <property type="entry name" value="NirD"/>
</dbReference>
<sequence>MTATGLATTPRTAVCLLDALPVEEGRGALLPDGTPVALFRLRDGSVHALGNHDPYTGAPVMCHGIVGDRDGRRTVASPLGKQVFDLLTGVCLDDDRAALPVHTVRVEDGVIQVSWDGNTHETQAG</sequence>
<dbReference type="OrthoDB" id="3213360at2"/>
<name>A0A1V4AG86_9ACTN</name>
<evidence type="ECO:0000313" key="9">
    <source>
        <dbReference type="Proteomes" id="UP000190539"/>
    </source>
</evidence>
<reference evidence="8 9" key="1">
    <citation type="submission" date="2017-02" db="EMBL/GenBank/DDBJ databases">
        <title>Draft Genome Sequence of Streptomyces tsukubaensis F601, a Producer of the immunosuppressant tacrolimus FK506.</title>
        <authorList>
            <person name="Zong G."/>
            <person name="Zhong C."/>
            <person name="Fu J."/>
            <person name="Qin R."/>
            <person name="Cao G."/>
        </authorList>
    </citation>
    <scope>NUCLEOTIDE SEQUENCE [LARGE SCALE GENOMIC DNA]</scope>
    <source>
        <strain evidence="8 9">F601</strain>
    </source>
</reference>